<organism evidence="2 3">
    <name type="scientific">Gottfriedia luciferensis</name>
    <dbReference type="NCBI Taxonomy" id="178774"/>
    <lineage>
        <taxon>Bacteria</taxon>
        <taxon>Bacillati</taxon>
        <taxon>Bacillota</taxon>
        <taxon>Bacilli</taxon>
        <taxon>Bacillales</taxon>
        <taxon>Bacillaceae</taxon>
        <taxon>Gottfriedia</taxon>
    </lineage>
</organism>
<dbReference type="EMBL" id="MDKC01000033">
    <property type="protein sequence ID" value="ODG90708.1"/>
    <property type="molecule type" value="Genomic_DNA"/>
</dbReference>
<gene>
    <name evidence="2" type="ORF">BED47_09645</name>
</gene>
<dbReference type="PANTHER" id="PTHR42951">
    <property type="entry name" value="METALLO-BETA-LACTAMASE DOMAIN-CONTAINING"/>
    <property type="match status" value="1"/>
</dbReference>
<dbReference type="InterPro" id="IPR036866">
    <property type="entry name" value="RibonucZ/Hydroxyglut_hydro"/>
</dbReference>
<dbReference type="Gene3D" id="3.60.15.10">
    <property type="entry name" value="Ribonuclease Z/Hydroxyacylglutathione hydrolase-like"/>
    <property type="match status" value="1"/>
</dbReference>
<accession>A0ABX2ZUI1</accession>
<dbReference type="PANTHER" id="PTHR42951:SF4">
    <property type="entry name" value="ACYL-COENZYME A THIOESTERASE MBLAC2"/>
    <property type="match status" value="1"/>
</dbReference>
<dbReference type="InterPro" id="IPR050855">
    <property type="entry name" value="NDM-1-like"/>
</dbReference>
<comment type="caution">
    <text evidence="2">The sequence shown here is derived from an EMBL/GenBank/DDBJ whole genome shotgun (WGS) entry which is preliminary data.</text>
</comment>
<reference evidence="2 3" key="1">
    <citation type="submission" date="2016-07" db="EMBL/GenBank/DDBJ databases">
        <authorList>
            <person name="Townsley L."/>
            <person name="Shank E.A."/>
        </authorList>
    </citation>
    <scope>NUCLEOTIDE SEQUENCE [LARGE SCALE GENOMIC DNA]</scope>
    <source>
        <strain evidence="2 3">CH01</strain>
    </source>
</reference>
<dbReference type="GO" id="GO:0016787">
    <property type="term" value="F:hydrolase activity"/>
    <property type="evidence" value="ECO:0007669"/>
    <property type="project" value="UniProtKB-KW"/>
</dbReference>
<proteinExistence type="predicted"/>
<dbReference type="RefSeq" id="WP_025568431.1">
    <property type="nucleotide sequence ID" value="NZ_MDKC01000033.1"/>
</dbReference>
<sequence length="273" mass="31668">MILYQNDNITVFQSALFQTNSTVVATDDCIIIVDPTWLPHEINEIKEFVESIKNERPIYLYFTHGDFDHIIGYYAFPNAKTIGSENLHNHPEKEIKLSKIRQFYNDNYINYAQPIQFPKIDLIISEDGQEIKIGQTTLRFYHSPGHTKDGLFLYIENLGIWVTGDYLSDFELPIVFDSVKSYYNTLDKAEELISKFEFSLLVPGHGQVSSNIEEIATRIELGRSYLKRLQKAVQNNNETEINSLEKEFSFPSGFTKYCHESNVTNMKKEFSFV</sequence>
<dbReference type="Pfam" id="PF00753">
    <property type="entry name" value="Lactamase_B"/>
    <property type="match status" value="1"/>
</dbReference>
<evidence type="ECO:0000313" key="2">
    <source>
        <dbReference type="EMBL" id="ODG90708.1"/>
    </source>
</evidence>
<keyword evidence="2" id="KW-0378">Hydrolase</keyword>
<protein>
    <submittedName>
        <fullName evidence="2">Hydrolase glyoxylase</fullName>
    </submittedName>
</protein>
<keyword evidence="3" id="KW-1185">Reference proteome</keyword>
<feature type="domain" description="Metallo-beta-lactamase" evidence="1">
    <location>
        <begin position="18"/>
        <end position="205"/>
    </location>
</feature>
<dbReference type="SMART" id="SM00849">
    <property type="entry name" value="Lactamase_B"/>
    <property type="match status" value="1"/>
</dbReference>
<evidence type="ECO:0000313" key="3">
    <source>
        <dbReference type="Proteomes" id="UP000094580"/>
    </source>
</evidence>
<evidence type="ECO:0000259" key="1">
    <source>
        <dbReference type="SMART" id="SM00849"/>
    </source>
</evidence>
<dbReference type="Proteomes" id="UP000094580">
    <property type="component" value="Unassembled WGS sequence"/>
</dbReference>
<name>A0ABX2ZUI1_9BACI</name>
<dbReference type="InterPro" id="IPR001279">
    <property type="entry name" value="Metallo-B-lactamas"/>
</dbReference>
<dbReference type="CDD" id="cd06262">
    <property type="entry name" value="metallo-hydrolase-like_MBL-fold"/>
    <property type="match status" value="1"/>
</dbReference>
<dbReference type="SUPFAM" id="SSF56281">
    <property type="entry name" value="Metallo-hydrolase/oxidoreductase"/>
    <property type="match status" value="1"/>
</dbReference>